<dbReference type="GeneID" id="94838252"/>
<dbReference type="OrthoDB" id="10536948at2759"/>
<comment type="caution">
    <text evidence="1">The sequence shown here is derived from an EMBL/GenBank/DDBJ whole genome shotgun (WGS) entry which is preliminary data.</text>
</comment>
<evidence type="ECO:0000313" key="1">
    <source>
        <dbReference type="EMBL" id="OHT07668.1"/>
    </source>
</evidence>
<dbReference type="SUPFAM" id="SSF109993">
    <property type="entry name" value="VPS9 domain"/>
    <property type="match status" value="1"/>
</dbReference>
<dbReference type="InterPro" id="IPR037191">
    <property type="entry name" value="VPS9_dom_sf"/>
</dbReference>
<reference evidence="1" key="1">
    <citation type="submission" date="2016-10" db="EMBL/GenBank/DDBJ databases">
        <authorList>
            <person name="Benchimol M."/>
            <person name="Almeida L.G."/>
            <person name="Vasconcelos A.T."/>
            <person name="Perreira-Neves A."/>
            <person name="Rosa I.A."/>
            <person name="Tasca T."/>
            <person name="Bogo M.R."/>
            <person name="de Souza W."/>
        </authorList>
    </citation>
    <scope>NUCLEOTIDE SEQUENCE [LARGE SCALE GENOMIC DNA]</scope>
    <source>
        <strain evidence="1">K</strain>
    </source>
</reference>
<keyword evidence="2" id="KW-1185">Reference proteome</keyword>
<proteinExistence type="predicted"/>
<dbReference type="Gene3D" id="1.20.1050.80">
    <property type="entry name" value="VPS9 domain"/>
    <property type="match status" value="1"/>
</dbReference>
<name>A0A1J4KD78_9EUKA</name>
<organism evidence="1 2">
    <name type="scientific">Tritrichomonas foetus</name>
    <dbReference type="NCBI Taxonomy" id="1144522"/>
    <lineage>
        <taxon>Eukaryota</taxon>
        <taxon>Metamonada</taxon>
        <taxon>Parabasalia</taxon>
        <taxon>Tritrichomonadida</taxon>
        <taxon>Tritrichomonadidae</taxon>
        <taxon>Tritrichomonas</taxon>
    </lineage>
</organism>
<dbReference type="RefSeq" id="XP_068360804.1">
    <property type="nucleotide sequence ID" value="XM_068503548.1"/>
</dbReference>
<dbReference type="VEuPathDB" id="TrichDB:TRFO_24085"/>
<evidence type="ECO:0000313" key="2">
    <source>
        <dbReference type="Proteomes" id="UP000179807"/>
    </source>
</evidence>
<sequence>MSNKTNFSTDPFNIYLLDNQWIVPFVRFDSPNKLNDTQTRQIRLSETIDKINLFYETRLLSSAPEKPHFPSISRSMIPTSVFLAHEHFFLQDKLYRTRVKSHKLAIKKIEDLVQALNTEKTIESAMIIVLDLESLFRYLLADSDKSCSIAEADSVVVSQISADDLILSDDVNTQINVLLHIITGMKPNYDRRALFLYDHPLQEKFDQLFYHSDFQFRDQIDDLFSNETMSSSSVFTNATVRLMQFLTSYYKLTESTEVSIFSLIYFRAVYNYAVSVNPKFFFPDTECKFHLYSDQLTIQQTGASPTFLPKHESGENLREIVAKSEKLTRAARQLTALSFHITPLDLLAAIHSALTDLRLFACEGPSNDDAQSFDTIFGLFLVVLAASDLPNQEQIFKFILEFAPPDGLSGPLEYARATVSAASLQCQSILEGILENENKK</sequence>
<dbReference type="EMBL" id="MLAK01000690">
    <property type="protein sequence ID" value="OHT07668.1"/>
    <property type="molecule type" value="Genomic_DNA"/>
</dbReference>
<dbReference type="AlphaFoldDB" id="A0A1J4KD78"/>
<gene>
    <name evidence="1" type="ORF">TRFO_24085</name>
</gene>
<accession>A0A1J4KD78</accession>
<protein>
    <submittedName>
        <fullName evidence="1">Uncharacterized protein</fullName>
    </submittedName>
</protein>
<dbReference type="Proteomes" id="UP000179807">
    <property type="component" value="Unassembled WGS sequence"/>
</dbReference>